<keyword evidence="2" id="KW-0808">Transferase</keyword>
<dbReference type="AlphaFoldDB" id="H5WXZ3"/>
<gene>
    <name evidence="2" type="ORF">SacmaDRAFT_4686</name>
</gene>
<keyword evidence="2" id="KW-0489">Methyltransferase</keyword>
<dbReference type="InterPro" id="IPR006764">
    <property type="entry name" value="SAM_dep_MeTrfase_SAV2177_type"/>
</dbReference>
<name>H5WXZ3_9PSEU</name>
<dbReference type="InterPro" id="IPR029063">
    <property type="entry name" value="SAM-dependent_MTases_sf"/>
</dbReference>
<dbReference type="Pfam" id="PF04672">
    <property type="entry name" value="Methyltransf_19"/>
    <property type="match status" value="1"/>
</dbReference>
<sequence length="307" mass="34097">MATCRSNVTETMLAVSARTMVLTPRHTARPYSCPMTGTEPSPDLERPSAGRVYDYLLGGTNNYAIDREFAERQLQLMPDIRTGALANRAFLGRAVRYATEQGIRQFVDIGSGLPTQGNVHEVADEVAPGESKVIYVDNEPIAHAHARILLEESADPDRHHAIHGDFFDGPQLWKRVLAEGLLDPQQPICLLAVALLHFMTPDQHPETPLAHFRDQLPPGSLLVISHGSVDPADEAGMAAMQRVSRNYSTQSTNRGQLRTREEIAEFFGDFELVEPGLVWLPQWRPDSAVPERPEHSRLLCGVGRKVR</sequence>
<evidence type="ECO:0000313" key="2">
    <source>
        <dbReference type="EMBL" id="EHR52860.1"/>
    </source>
</evidence>
<reference evidence="2 3" key="1">
    <citation type="journal article" date="2012" name="Stand. Genomic Sci.">
        <title>Genome sequence of the ocean sediment bacterium Saccharomonospora marina type strain (XMU15(T)).</title>
        <authorList>
            <person name="Klenk H.P."/>
            <person name="Lu M."/>
            <person name="Lucas S."/>
            <person name="Lapidus A."/>
            <person name="Copeland A."/>
            <person name="Pitluck S."/>
            <person name="Goodwin L.A."/>
            <person name="Han C."/>
            <person name="Tapia R."/>
            <person name="Brambilla E.M."/>
            <person name="Potter G."/>
            <person name="Land M."/>
            <person name="Ivanova N."/>
            <person name="Rohde M."/>
            <person name="Goker M."/>
            <person name="Detter J.C."/>
            <person name="Li W.J."/>
            <person name="Kyrpides N.C."/>
            <person name="Woyke T."/>
        </authorList>
    </citation>
    <scope>NUCLEOTIDE SEQUENCE [LARGE SCALE GENOMIC DNA]</scope>
    <source>
        <strain evidence="2 3">XMU15</strain>
    </source>
</reference>
<dbReference type="SUPFAM" id="SSF53335">
    <property type="entry name" value="S-adenosyl-L-methionine-dependent methyltransferases"/>
    <property type="match status" value="1"/>
</dbReference>
<dbReference type="eggNOG" id="COG3315">
    <property type="taxonomic scope" value="Bacteria"/>
</dbReference>
<dbReference type="Proteomes" id="UP000004926">
    <property type="component" value="Chromosome"/>
</dbReference>
<feature type="region of interest" description="Disordered" evidence="1">
    <location>
        <begin position="28"/>
        <end position="47"/>
    </location>
</feature>
<evidence type="ECO:0000256" key="1">
    <source>
        <dbReference type="SAM" id="MobiDB-lite"/>
    </source>
</evidence>
<dbReference type="PIRSF" id="PIRSF017393">
    <property type="entry name" value="MTase_SAV2177"/>
    <property type="match status" value="1"/>
</dbReference>
<dbReference type="GO" id="GO:0008168">
    <property type="term" value="F:methyltransferase activity"/>
    <property type="evidence" value="ECO:0007669"/>
    <property type="project" value="UniProtKB-KW"/>
</dbReference>
<dbReference type="GO" id="GO:0032259">
    <property type="term" value="P:methylation"/>
    <property type="evidence" value="ECO:0007669"/>
    <property type="project" value="UniProtKB-KW"/>
</dbReference>
<dbReference type="EMBL" id="CM001439">
    <property type="protein sequence ID" value="EHR52860.1"/>
    <property type="molecule type" value="Genomic_DNA"/>
</dbReference>
<accession>H5WXZ3</accession>
<dbReference type="STRING" id="882083.SacmaDRAFT_4686"/>
<proteinExistence type="predicted"/>
<keyword evidence="3" id="KW-1185">Reference proteome</keyword>
<evidence type="ECO:0000313" key="3">
    <source>
        <dbReference type="Proteomes" id="UP000004926"/>
    </source>
</evidence>
<protein>
    <submittedName>
        <fullName evidence="2">O-methyltransferase involved in polyketide biosynthesis</fullName>
    </submittedName>
</protein>
<organism evidence="2 3">
    <name type="scientific">Saccharomonospora marina XMU15</name>
    <dbReference type="NCBI Taxonomy" id="882083"/>
    <lineage>
        <taxon>Bacteria</taxon>
        <taxon>Bacillati</taxon>
        <taxon>Actinomycetota</taxon>
        <taxon>Actinomycetes</taxon>
        <taxon>Pseudonocardiales</taxon>
        <taxon>Pseudonocardiaceae</taxon>
        <taxon>Saccharomonospora</taxon>
    </lineage>
</organism>
<dbReference type="Gene3D" id="3.40.50.150">
    <property type="entry name" value="Vaccinia Virus protein VP39"/>
    <property type="match status" value="1"/>
</dbReference>
<dbReference type="HOGENOM" id="CLU_067079_1_0_11"/>